<accession>A0ABX1ZNU3</accession>
<organism evidence="1 2">
    <name type="scientific">Paenibacillus planticolens</name>
    <dbReference type="NCBI Taxonomy" id="2654976"/>
    <lineage>
        <taxon>Bacteria</taxon>
        <taxon>Bacillati</taxon>
        <taxon>Bacillota</taxon>
        <taxon>Bacilli</taxon>
        <taxon>Bacillales</taxon>
        <taxon>Paenibacillaceae</taxon>
        <taxon>Paenibacillus</taxon>
    </lineage>
</organism>
<reference evidence="1 2" key="1">
    <citation type="submission" date="2019-10" db="EMBL/GenBank/DDBJ databases">
        <title>Description of Paenibacillus pedi sp. nov.</title>
        <authorList>
            <person name="Carlier A."/>
            <person name="Qi S."/>
        </authorList>
    </citation>
    <scope>NUCLEOTIDE SEQUENCE [LARGE SCALE GENOMIC DNA]</scope>
    <source>
        <strain evidence="1 2">LMG 31457</strain>
    </source>
</reference>
<name>A0ABX1ZNU3_9BACL</name>
<proteinExistence type="predicted"/>
<comment type="caution">
    <text evidence="1">The sequence shown here is derived from an EMBL/GenBank/DDBJ whole genome shotgun (WGS) entry which is preliminary data.</text>
</comment>
<dbReference type="Proteomes" id="UP000618579">
    <property type="component" value="Unassembled WGS sequence"/>
</dbReference>
<sequence>MKKNNAIALAIMLLFIAGAAGILSSFDWGIESPAAVNQSKGNAQGKLLYGFIFYEETASDLFQIK</sequence>
<evidence type="ECO:0000313" key="2">
    <source>
        <dbReference type="Proteomes" id="UP000618579"/>
    </source>
</evidence>
<gene>
    <name evidence="1" type="ORF">GC097_09690</name>
</gene>
<keyword evidence="2" id="KW-1185">Reference proteome</keyword>
<evidence type="ECO:0000313" key="1">
    <source>
        <dbReference type="EMBL" id="NOV00285.1"/>
    </source>
</evidence>
<dbReference type="EMBL" id="WHNZ01000017">
    <property type="protein sequence ID" value="NOV00285.1"/>
    <property type="molecule type" value="Genomic_DNA"/>
</dbReference>
<dbReference type="RefSeq" id="WP_171683142.1">
    <property type="nucleotide sequence ID" value="NZ_WHNZ01000017.1"/>
</dbReference>
<protein>
    <submittedName>
        <fullName evidence="1">Uncharacterized protein</fullName>
    </submittedName>
</protein>